<reference evidence="2 3" key="1">
    <citation type="journal article" date="2021" name="BMC Genomics">
        <title>Datura genome reveals duplications of psychoactive alkaloid biosynthetic genes and high mutation rate following tissue culture.</title>
        <authorList>
            <person name="Rajewski A."/>
            <person name="Carter-House D."/>
            <person name="Stajich J."/>
            <person name="Litt A."/>
        </authorList>
    </citation>
    <scope>NUCLEOTIDE SEQUENCE [LARGE SCALE GENOMIC DNA]</scope>
    <source>
        <strain evidence="2">AR-01</strain>
    </source>
</reference>
<protein>
    <submittedName>
        <fullName evidence="2">Uncharacterized protein</fullName>
    </submittedName>
</protein>
<feature type="compositionally biased region" description="Polar residues" evidence="1">
    <location>
        <begin position="26"/>
        <end position="47"/>
    </location>
</feature>
<evidence type="ECO:0000313" key="3">
    <source>
        <dbReference type="Proteomes" id="UP000823775"/>
    </source>
</evidence>
<dbReference type="EMBL" id="JACEIK010007149">
    <property type="protein sequence ID" value="MCE3049796.1"/>
    <property type="molecule type" value="Genomic_DNA"/>
</dbReference>
<organism evidence="2 3">
    <name type="scientific">Datura stramonium</name>
    <name type="common">Jimsonweed</name>
    <name type="synonym">Common thornapple</name>
    <dbReference type="NCBI Taxonomy" id="4076"/>
    <lineage>
        <taxon>Eukaryota</taxon>
        <taxon>Viridiplantae</taxon>
        <taxon>Streptophyta</taxon>
        <taxon>Embryophyta</taxon>
        <taxon>Tracheophyta</taxon>
        <taxon>Spermatophyta</taxon>
        <taxon>Magnoliopsida</taxon>
        <taxon>eudicotyledons</taxon>
        <taxon>Gunneridae</taxon>
        <taxon>Pentapetalae</taxon>
        <taxon>asterids</taxon>
        <taxon>lamiids</taxon>
        <taxon>Solanales</taxon>
        <taxon>Solanaceae</taxon>
        <taxon>Solanoideae</taxon>
        <taxon>Datureae</taxon>
        <taxon>Datura</taxon>
    </lineage>
</organism>
<comment type="caution">
    <text evidence="2">The sequence shown here is derived from an EMBL/GenBank/DDBJ whole genome shotgun (WGS) entry which is preliminary data.</text>
</comment>
<dbReference type="Proteomes" id="UP000823775">
    <property type="component" value="Unassembled WGS sequence"/>
</dbReference>
<feature type="non-terminal residue" evidence="2">
    <location>
        <position position="1"/>
    </location>
</feature>
<proteinExistence type="predicted"/>
<keyword evidence="3" id="KW-1185">Reference proteome</keyword>
<gene>
    <name evidence="2" type="ORF">HAX54_045799</name>
</gene>
<sequence length="91" mass="10097">RLLSPTQFGDAAASGGGNGDVRAVNRENSTSKCHTDRSSAPSLNLATNPTLGRMPPRWWRDTTNREHQFFSIFLADFRVLLFESIPPLPNL</sequence>
<name>A0ABS8WIN7_DATST</name>
<accession>A0ABS8WIN7</accession>
<feature type="region of interest" description="Disordered" evidence="1">
    <location>
        <begin position="1"/>
        <end position="47"/>
    </location>
</feature>
<evidence type="ECO:0000256" key="1">
    <source>
        <dbReference type="SAM" id="MobiDB-lite"/>
    </source>
</evidence>
<evidence type="ECO:0000313" key="2">
    <source>
        <dbReference type="EMBL" id="MCE3049796.1"/>
    </source>
</evidence>